<dbReference type="KEGG" id="nte:NEUTE1DRAFT101518"/>
<organism evidence="1 2">
    <name type="scientific">Neurospora tetrasperma (strain FGSC 2508 / ATCC MYA-4615 / P0657)</name>
    <dbReference type="NCBI Taxonomy" id="510951"/>
    <lineage>
        <taxon>Eukaryota</taxon>
        <taxon>Fungi</taxon>
        <taxon>Dikarya</taxon>
        <taxon>Ascomycota</taxon>
        <taxon>Pezizomycotina</taxon>
        <taxon>Sordariomycetes</taxon>
        <taxon>Sordariomycetidae</taxon>
        <taxon>Sordariales</taxon>
        <taxon>Sordariaceae</taxon>
        <taxon>Neurospora</taxon>
    </lineage>
</organism>
<dbReference type="VEuPathDB" id="FungiDB:NEUTE1DRAFT_101518"/>
<dbReference type="Proteomes" id="UP000008065">
    <property type="component" value="Unassembled WGS sequence"/>
</dbReference>
<protein>
    <submittedName>
        <fullName evidence="1">Uncharacterized protein</fullName>
    </submittedName>
</protein>
<keyword evidence="2" id="KW-1185">Reference proteome</keyword>
<gene>
    <name evidence="1" type="ORF">NEUTE1DRAFT_101518</name>
</gene>
<dbReference type="HOGENOM" id="CLU_2469637_0_0_1"/>
<sequence>MTAIVNILGPKCGDLAVMVIHVFGGLDETLKHGELFVQQGCGGQEPQGRVESRETDHMGYRLITAMGRARLPLRIPCPILAMCSLSGAPLS</sequence>
<dbReference type="EMBL" id="GL891305">
    <property type="protein sequence ID" value="EGO56241.1"/>
    <property type="molecule type" value="Genomic_DNA"/>
</dbReference>
<dbReference type="RefSeq" id="XP_009851859.1">
    <property type="nucleotide sequence ID" value="XM_009853557.1"/>
</dbReference>
<evidence type="ECO:0000313" key="2">
    <source>
        <dbReference type="Proteomes" id="UP000008065"/>
    </source>
</evidence>
<dbReference type="GeneID" id="20821776"/>
<reference evidence="2" key="1">
    <citation type="journal article" date="2011" name="Genetics">
        <title>Massive changes in genome architecture accompany the transition to self-fertility in the filamentous fungus Neurospora tetrasperma.</title>
        <authorList>
            <person name="Ellison C.E."/>
            <person name="Stajich J.E."/>
            <person name="Jacobson D.J."/>
            <person name="Natvig D.O."/>
            <person name="Lapidus A."/>
            <person name="Foster B."/>
            <person name="Aerts A."/>
            <person name="Riley R."/>
            <person name="Lindquist E.A."/>
            <person name="Grigoriev I.V."/>
            <person name="Taylor J.W."/>
        </authorList>
    </citation>
    <scope>NUCLEOTIDE SEQUENCE [LARGE SCALE GENOMIC DNA]</scope>
    <source>
        <strain evidence="2">FGSC 2508 / P0657</strain>
    </source>
</reference>
<name>F8MP22_NEUT8</name>
<evidence type="ECO:0000313" key="1">
    <source>
        <dbReference type="EMBL" id="EGO56241.1"/>
    </source>
</evidence>
<accession>F8MP22</accession>
<proteinExistence type="predicted"/>
<dbReference type="AlphaFoldDB" id="F8MP22"/>